<organism evidence="1 3">
    <name type="scientific">Acanthocheilonema viteae</name>
    <name type="common">Filarial nematode worm</name>
    <name type="synonym">Dipetalonema viteae</name>
    <dbReference type="NCBI Taxonomy" id="6277"/>
    <lineage>
        <taxon>Eukaryota</taxon>
        <taxon>Metazoa</taxon>
        <taxon>Ecdysozoa</taxon>
        <taxon>Nematoda</taxon>
        <taxon>Chromadorea</taxon>
        <taxon>Rhabditida</taxon>
        <taxon>Spirurina</taxon>
        <taxon>Spiruromorpha</taxon>
        <taxon>Filarioidea</taxon>
        <taxon>Onchocercidae</taxon>
        <taxon>Acanthocheilonema</taxon>
    </lineage>
</organism>
<gene>
    <name evidence="1" type="ORF">NAV_LOCUS5792</name>
    <name evidence="2" type="ORF">NAV_LOCUS6744</name>
</gene>
<protein>
    <recommendedName>
        <fullName evidence="4">COMM domain-containing protein</fullName>
    </recommendedName>
</protein>
<proteinExistence type="predicted"/>
<dbReference type="Proteomes" id="UP000276991">
    <property type="component" value="Unassembled WGS sequence"/>
</dbReference>
<evidence type="ECO:0008006" key="4">
    <source>
        <dbReference type="Google" id="ProtNLM"/>
    </source>
</evidence>
<dbReference type="AlphaFoldDB" id="A0A498SIX6"/>
<name>A0A498SIX6_ACAVI</name>
<reference evidence="1 3" key="1">
    <citation type="submission" date="2018-08" db="EMBL/GenBank/DDBJ databases">
        <authorList>
            <person name="Laetsch R D."/>
            <person name="Stevens L."/>
            <person name="Kumar S."/>
            <person name="Blaxter L. M."/>
        </authorList>
    </citation>
    <scope>NUCLEOTIDE SEQUENCE [LARGE SCALE GENOMIC DNA]</scope>
</reference>
<dbReference type="EMBL" id="UPTC01001071">
    <property type="protein sequence ID" value="VBB31001.1"/>
    <property type="molecule type" value="Genomic_DNA"/>
</dbReference>
<accession>A0A498SIX6</accession>
<evidence type="ECO:0000313" key="1">
    <source>
        <dbReference type="EMBL" id="VBB31001.1"/>
    </source>
</evidence>
<dbReference type="OrthoDB" id="5838952at2759"/>
<evidence type="ECO:0000313" key="2">
    <source>
        <dbReference type="EMBL" id="VBB31953.1"/>
    </source>
</evidence>
<evidence type="ECO:0000313" key="3">
    <source>
        <dbReference type="Proteomes" id="UP000276991"/>
    </source>
</evidence>
<dbReference type="EMBL" id="UPTC01001468">
    <property type="protein sequence ID" value="VBB31953.1"/>
    <property type="molecule type" value="Genomic_DNA"/>
</dbReference>
<sequence length="217" mass="24861">MPGTEELEKYLDNLVGPLRVLLHVAEPSRVCDGIIKEIESFNRKRLLTGYVDSLAACFDIPSVDIWRCFYSLIQLRNYVRNNKVAESNLKDILLRDSFNDELIKTIINFMNAEQSYKPTMVNALSKYPPFRSLRCRLQITIGRMVLLHAPDVMLQFWLRVGSGDGGGDWTTGNAVETSTSVEEEKIFVMDCEMLSRLIEEIEKIISVACKLERLHLK</sequence>
<keyword evidence="3" id="KW-1185">Reference proteome</keyword>